<gene>
    <name evidence="7" type="ORF">HNR15_001064</name>
</gene>
<dbReference type="EMBL" id="JACCFW010000001">
    <property type="protein sequence ID" value="NYJ74101.1"/>
    <property type="molecule type" value="Genomic_DNA"/>
</dbReference>
<protein>
    <submittedName>
        <fullName evidence="7">Cell wall-associated NlpC family hydrolase</fullName>
    </submittedName>
</protein>
<accession>A0A853DGX4</accession>
<feature type="compositionally biased region" description="Pro residues" evidence="5">
    <location>
        <begin position="202"/>
        <end position="211"/>
    </location>
</feature>
<dbReference type="InterPro" id="IPR051794">
    <property type="entry name" value="PG_Endopeptidase_C40"/>
</dbReference>
<evidence type="ECO:0000313" key="7">
    <source>
        <dbReference type="EMBL" id="NYJ74101.1"/>
    </source>
</evidence>
<evidence type="ECO:0000256" key="3">
    <source>
        <dbReference type="ARBA" id="ARBA00022801"/>
    </source>
</evidence>
<organism evidence="7 8">
    <name type="scientific">Allobranchiibius huperziae</name>
    <dbReference type="NCBI Taxonomy" id="1874116"/>
    <lineage>
        <taxon>Bacteria</taxon>
        <taxon>Bacillati</taxon>
        <taxon>Actinomycetota</taxon>
        <taxon>Actinomycetes</taxon>
        <taxon>Micrococcales</taxon>
        <taxon>Dermacoccaceae</taxon>
        <taxon>Allobranchiibius</taxon>
    </lineage>
</organism>
<dbReference type="Gene3D" id="3.90.1720.10">
    <property type="entry name" value="endopeptidase domain like (from Nostoc punctiforme)"/>
    <property type="match status" value="1"/>
</dbReference>
<name>A0A853DGX4_9MICO</name>
<keyword evidence="4" id="KW-0788">Thiol protease</keyword>
<dbReference type="PANTHER" id="PTHR47359">
    <property type="entry name" value="PEPTIDOGLYCAN DL-ENDOPEPTIDASE CWLO"/>
    <property type="match status" value="1"/>
</dbReference>
<evidence type="ECO:0000256" key="4">
    <source>
        <dbReference type="ARBA" id="ARBA00022807"/>
    </source>
</evidence>
<dbReference type="AlphaFoldDB" id="A0A853DGX4"/>
<feature type="domain" description="NlpC/P60" evidence="6">
    <location>
        <begin position="51"/>
        <end position="197"/>
    </location>
</feature>
<dbReference type="PANTHER" id="PTHR47359:SF3">
    <property type="entry name" value="NLP_P60 DOMAIN-CONTAINING PROTEIN-RELATED"/>
    <property type="match status" value="1"/>
</dbReference>
<comment type="caution">
    <text evidence="7">The sequence shown here is derived from an EMBL/GenBank/DDBJ whole genome shotgun (WGS) entry which is preliminary data.</text>
</comment>
<feature type="region of interest" description="Disordered" evidence="5">
    <location>
        <begin position="196"/>
        <end position="215"/>
    </location>
</feature>
<keyword evidence="3 7" id="KW-0378">Hydrolase</keyword>
<reference evidence="7 8" key="1">
    <citation type="submission" date="2020-07" db="EMBL/GenBank/DDBJ databases">
        <title>Sequencing the genomes of 1000 actinobacteria strains.</title>
        <authorList>
            <person name="Klenk H.-P."/>
        </authorList>
    </citation>
    <scope>NUCLEOTIDE SEQUENCE [LARGE SCALE GENOMIC DNA]</scope>
    <source>
        <strain evidence="7 8">DSM 29531</strain>
    </source>
</reference>
<comment type="similarity">
    <text evidence="1">Belongs to the peptidase C40 family.</text>
</comment>
<dbReference type="InterPro" id="IPR000064">
    <property type="entry name" value="NLP_P60_dom"/>
</dbReference>
<evidence type="ECO:0000256" key="2">
    <source>
        <dbReference type="ARBA" id="ARBA00022670"/>
    </source>
</evidence>
<keyword evidence="2" id="KW-0645">Protease</keyword>
<dbReference type="GO" id="GO:0006508">
    <property type="term" value="P:proteolysis"/>
    <property type="evidence" value="ECO:0007669"/>
    <property type="project" value="UniProtKB-KW"/>
</dbReference>
<dbReference type="SUPFAM" id="SSF54001">
    <property type="entry name" value="Cysteine proteinases"/>
    <property type="match status" value="1"/>
</dbReference>
<keyword evidence="8" id="KW-1185">Reference proteome</keyword>
<evidence type="ECO:0000256" key="1">
    <source>
        <dbReference type="ARBA" id="ARBA00007074"/>
    </source>
</evidence>
<evidence type="ECO:0000313" key="8">
    <source>
        <dbReference type="Proteomes" id="UP000571817"/>
    </source>
</evidence>
<dbReference type="InterPro" id="IPR038765">
    <property type="entry name" value="Papain-like_cys_pep_sf"/>
</dbReference>
<dbReference type="PROSITE" id="PS51935">
    <property type="entry name" value="NLPC_P60"/>
    <property type="match status" value="1"/>
</dbReference>
<sequence length="302" mass="31885">MSTVTRKVIHGTTALALSSGIAAGGVVAFGSGAAHASTRNGAVCHVYGSASKVQAAIVNTACAELKKGTKYSWNGGHHKKPGKSTGSVYDQGGEYYNDTHKVGFDCSGLVRWAVYKGTGRDIGAGAYTGVEGNALRQHGWKKVSKATQPGDVVVYPGHTVIYMGAGKVVQAEGDVAGLTTQKLSTESERVTGIYRYAGKGSTPPPTKPAPPAKHHPKKVYKNVWAQAPSYTKASGGRKVGVLHTGRNYFYCQSKGSEVHFDGYRNNWWLKTDDDSGNANVWVNATHVSGGANDARIPGLRTC</sequence>
<evidence type="ECO:0000256" key="5">
    <source>
        <dbReference type="SAM" id="MobiDB-lite"/>
    </source>
</evidence>
<proteinExistence type="inferred from homology"/>
<dbReference type="GO" id="GO:0008234">
    <property type="term" value="F:cysteine-type peptidase activity"/>
    <property type="evidence" value="ECO:0007669"/>
    <property type="project" value="UniProtKB-KW"/>
</dbReference>
<evidence type="ECO:0000259" key="6">
    <source>
        <dbReference type="PROSITE" id="PS51935"/>
    </source>
</evidence>
<dbReference type="Pfam" id="PF00877">
    <property type="entry name" value="NLPC_P60"/>
    <property type="match status" value="1"/>
</dbReference>
<dbReference type="RefSeq" id="WP_179479753.1">
    <property type="nucleotide sequence ID" value="NZ_JACCFW010000001.1"/>
</dbReference>
<dbReference type="Proteomes" id="UP000571817">
    <property type="component" value="Unassembled WGS sequence"/>
</dbReference>